<reference evidence="1" key="1">
    <citation type="submission" date="2020-11" db="EMBL/GenBank/DDBJ databases">
        <authorList>
            <person name="Tran Van P."/>
        </authorList>
    </citation>
    <scope>NUCLEOTIDE SEQUENCE</scope>
</reference>
<proteinExistence type="predicted"/>
<organism evidence="1">
    <name type="scientific">Timema cristinae</name>
    <name type="common">Walking stick</name>
    <dbReference type="NCBI Taxonomy" id="61476"/>
    <lineage>
        <taxon>Eukaryota</taxon>
        <taxon>Metazoa</taxon>
        <taxon>Ecdysozoa</taxon>
        <taxon>Arthropoda</taxon>
        <taxon>Hexapoda</taxon>
        <taxon>Insecta</taxon>
        <taxon>Pterygota</taxon>
        <taxon>Neoptera</taxon>
        <taxon>Polyneoptera</taxon>
        <taxon>Phasmatodea</taxon>
        <taxon>Timematodea</taxon>
        <taxon>Timematoidea</taxon>
        <taxon>Timematidae</taxon>
        <taxon>Timema</taxon>
    </lineage>
</organism>
<accession>A0A7R9CYF1</accession>
<evidence type="ECO:0000313" key="1">
    <source>
        <dbReference type="EMBL" id="CAD7403747.1"/>
    </source>
</evidence>
<dbReference type="EMBL" id="OC318942">
    <property type="protein sequence ID" value="CAD7403747.1"/>
    <property type="molecule type" value="Genomic_DNA"/>
</dbReference>
<protein>
    <submittedName>
        <fullName evidence="1">Uncharacterized protein</fullName>
    </submittedName>
</protein>
<gene>
    <name evidence="1" type="ORF">TCEB3V08_LOCUS7141</name>
</gene>
<sequence length="104" mass="11554">MSDADGVMGNHDYLRKLSYDFDSLSKTMHNNVPRLPGDQIVVYTIISFSASVEPDEDISSDLSEQIQSYLDSEFSDTSTTTLAAAIETYLKEAVANVNPDDYVY</sequence>
<name>A0A7R9CYF1_TIMCR</name>
<dbReference type="AlphaFoldDB" id="A0A7R9CYF1"/>